<dbReference type="SUPFAM" id="SSF55729">
    <property type="entry name" value="Acyl-CoA N-acyltransferases (Nat)"/>
    <property type="match status" value="1"/>
</dbReference>
<sequence>MVIIRPFQAGDTAAIAALILPIQQDEFAIPVTYEGQPDLAAIEDVYQRDGGGFWVAVDGEALVGTIGLKDFGGGGALRKMYVRADHRGDGTARRLLDALLDHAKRCDLAEVYLGTTDALHAAHRFYEKNGFAEIAPDALPAAFPRVAVDTKFYRRDLAAGYHRAADSGATGDDR</sequence>
<proteinExistence type="predicted"/>
<evidence type="ECO:0000313" key="3">
    <source>
        <dbReference type="EMBL" id="MDQ0440478.1"/>
    </source>
</evidence>
<dbReference type="CDD" id="cd04301">
    <property type="entry name" value="NAT_SF"/>
    <property type="match status" value="1"/>
</dbReference>
<dbReference type="RefSeq" id="WP_266351356.1">
    <property type="nucleotide sequence ID" value="NZ_JAPKNG010000008.1"/>
</dbReference>
<keyword evidence="4" id="KW-1185">Reference proteome</keyword>
<dbReference type="PANTHER" id="PTHR13947">
    <property type="entry name" value="GNAT FAMILY N-ACETYLTRANSFERASE"/>
    <property type="match status" value="1"/>
</dbReference>
<feature type="domain" description="N-acetyltransferase" evidence="2">
    <location>
        <begin position="2"/>
        <end position="155"/>
    </location>
</feature>
<gene>
    <name evidence="3" type="ORF">QO014_004893</name>
</gene>
<comment type="caution">
    <text evidence="3">The sequence shown here is derived from an EMBL/GenBank/DDBJ whole genome shotgun (WGS) entry which is preliminary data.</text>
</comment>
<dbReference type="InterPro" id="IPR000182">
    <property type="entry name" value="GNAT_dom"/>
</dbReference>
<dbReference type="InterPro" id="IPR050769">
    <property type="entry name" value="NAT_camello-type"/>
</dbReference>
<dbReference type="Proteomes" id="UP001241603">
    <property type="component" value="Unassembled WGS sequence"/>
</dbReference>
<dbReference type="Pfam" id="PF00583">
    <property type="entry name" value="Acetyltransf_1"/>
    <property type="match status" value="1"/>
</dbReference>
<evidence type="ECO:0000313" key="4">
    <source>
        <dbReference type="Proteomes" id="UP001241603"/>
    </source>
</evidence>
<dbReference type="EMBL" id="JAUSVO010000008">
    <property type="protein sequence ID" value="MDQ0440478.1"/>
    <property type="molecule type" value="Genomic_DNA"/>
</dbReference>
<dbReference type="PANTHER" id="PTHR13947:SF37">
    <property type="entry name" value="LD18367P"/>
    <property type="match status" value="1"/>
</dbReference>
<keyword evidence="1" id="KW-0808">Transferase</keyword>
<name>A0ABU0HDT1_9HYPH</name>
<dbReference type="InterPro" id="IPR016181">
    <property type="entry name" value="Acyl_CoA_acyltransferase"/>
</dbReference>
<reference evidence="3 4" key="1">
    <citation type="submission" date="2023-07" db="EMBL/GenBank/DDBJ databases">
        <title>Genomic Encyclopedia of Type Strains, Phase IV (KMG-IV): sequencing the most valuable type-strain genomes for metagenomic binning, comparative biology and taxonomic classification.</title>
        <authorList>
            <person name="Goeker M."/>
        </authorList>
    </citation>
    <scope>NUCLEOTIDE SEQUENCE [LARGE SCALE GENOMIC DNA]</scope>
    <source>
        <strain evidence="3 4">B6-8</strain>
    </source>
</reference>
<protein>
    <submittedName>
        <fullName evidence="3">GNAT superfamily N-acetyltransferase</fullName>
    </submittedName>
</protein>
<dbReference type="Gene3D" id="3.40.630.30">
    <property type="match status" value="1"/>
</dbReference>
<evidence type="ECO:0000256" key="1">
    <source>
        <dbReference type="ARBA" id="ARBA00022679"/>
    </source>
</evidence>
<accession>A0ABU0HDT1</accession>
<dbReference type="PROSITE" id="PS51186">
    <property type="entry name" value="GNAT"/>
    <property type="match status" value="1"/>
</dbReference>
<evidence type="ECO:0000259" key="2">
    <source>
        <dbReference type="PROSITE" id="PS51186"/>
    </source>
</evidence>
<organism evidence="3 4">
    <name type="scientific">Kaistia dalseonensis</name>
    <dbReference type="NCBI Taxonomy" id="410840"/>
    <lineage>
        <taxon>Bacteria</taxon>
        <taxon>Pseudomonadati</taxon>
        <taxon>Pseudomonadota</taxon>
        <taxon>Alphaproteobacteria</taxon>
        <taxon>Hyphomicrobiales</taxon>
        <taxon>Kaistiaceae</taxon>
        <taxon>Kaistia</taxon>
    </lineage>
</organism>